<reference evidence="2" key="2">
    <citation type="submission" date="2017-02" db="UniProtKB">
        <authorList>
            <consortium name="WormBaseParasite"/>
        </authorList>
    </citation>
    <scope>IDENTIFICATION</scope>
</reference>
<reference evidence="1" key="1">
    <citation type="submission" date="2012-09" db="EMBL/GenBank/DDBJ databases">
        <authorList>
            <person name="Martin A.A."/>
        </authorList>
    </citation>
    <scope>NUCLEOTIDE SEQUENCE</scope>
</reference>
<name>A0A0K0CZ20_ANGCA</name>
<organism evidence="1 2">
    <name type="scientific">Angiostrongylus cantonensis</name>
    <name type="common">Rat lungworm</name>
    <dbReference type="NCBI Taxonomy" id="6313"/>
    <lineage>
        <taxon>Eukaryota</taxon>
        <taxon>Metazoa</taxon>
        <taxon>Ecdysozoa</taxon>
        <taxon>Nematoda</taxon>
        <taxon>Chromadorea</taxon>
        <taxon>Rhabditida</taxon>
        <taxon>Rhabditina</taxon>
        <taxon>Rhabditomorpha</taxon>
        <taxon>Strongyloidea</taxon>
        <taxon>Metastrongylidae</taxon>
        <taxon>Angiostrongylus</taxon>
    </lineage>
</organism>
<keyword evidence="1" id="KW-1185">Reference proteome</keyword>
<dbReference type="WBParaSite" id="ACAC_0000293901-mRNA-1">
    <property type="protein sequence ID" value="ACAC_0000293901-mRNA-1"/>
    <property type="gene ID" value="ACAC_0000293901"/>
</dbReference>
<dbReference type="Proteomes" id="UP000035642">
    <property type="component" value="Unassembled WGS sequence"/>
</dbReference>
<evidence type="ECO:0000313" key="2">
    <source>
        <dbReference type="WBParaSite" id="ACAC_0000293901-mRNA-1"/>
    </source>
</evidence>
<protein>
    <submittedName>
        <fullName evidence="2">Reverse transcriptase domain-containing protein</fullName>
    </submittedName>
</protein>
<evidence type="ECO:0000313" key="1">
    <source>
        <dbReference type="Proteomes" id="UP000035642"/>
    </source>
</evidence>
<dbReference type="AlphaFoldDB" id="A0A0K0CZ20"/>
<accession>A0A0K0CZ20</accession>
<proteinExistence type="predicted"/>
<sequence>MSMMITDESNMVYTLQTSNDESPDAAVSEDDNAVCDLNLSEMGNELHHGYPFQDDNVDTFLHCGNENFYQDFFFVPLSEIYAEGSVEIVSEEYVDA</sequence>